<keyword evidence="1" id="KW-0175">Coiled coil</keyword>
<dbReference type="EMBL" id="BARS01014887">
    <property type="protein sequence ID" value="GAF97811.1"/>
    <property type="molecule type" value="Genomic_DNA"/>
</dbReference>
<comment type="caution">
    <text evidence="3">The sequence shown here is derived from an EMBL/GenBank/DDBJ whole genome shotgun (WGS) entry which is preliminary data.</text>
</comment>
<feature type="non-terminal residue" evidence="3">
    <location>
        <position position="1"/>
    </location>
</feature>
<feature type="transmembrane region" description="Helical" evidence="2">
    <location>
        <begin position="239"/>
        <end position="259"/>
    </location>
</feature>
<gene>
    <name evidence="3" type="ORF">S01H1_24730</name>
</gene>
<organism evidence="3">
    <name type="scientific">marine sediment metagenome</name>
    <dbReference type="NCBI Taxonomy" id="412755"/>
    <lineage>
        <taxon>unclassified sequences</taxon>
        <taxon>metagenomes</taxon>
        <taxon>ecological metagenomes</taxon>
    </lineage>
</organism>
<accession>X0UES2</accession>
<name>X0UES2_9ZZZZ</name>
<proteinExistence type="predicted"/>
<reference evidence="3" key="1">
    <citation type="journal article" date="2014" name="Front. Microbiol.">
        <title>High frequency of phylogenetically diverse reductive dehalogenase-homologous genes in deep subseafloor sedimentary metagenomes.</title>
        <authorList>
            <person name="Kawai M."/>
            <person name="Futagami T."/>
            <person name="Toyoda A."/>
            <person name="Takaki Y."/>
            <person name="Nishi S."/>
            <person name="Hori S."/>
            <person name="Arai W."/>
            <person name="Tsubouchi T."/>
            <person name="Morono Y."/>
            <person name="Uchiyama I."/>
            <person name="Ito T."/>
            <person name="Fujiyama A."/>
            <person name="Inagaki F."/>
            <person name="Takami H."/>
        </authorList>
    </citation>
    <scope>NUCLEOTIDE SEQUENCE</scope>
    <source>
        <strain evidence="3">Expedition CK06-06</strain>
    </source>
</reference>
<evidence type="ECO:0000313" key="3">
    <source>
        <dbReference type="EMBL" id="GAF97811.1"/>
    </source>
</evidence>
<protein>
    <submittedName>
        <fullName evidence="3">Uncharacterized protein</fullName>
    </submittedName>
</protein>
<dbReference type="AlphaFoldDB" id="X0UES2"/>
<feature type="non-terminal residue" evidence="3">
    <location>
        <position position="292"/>
    </location>
</feature>
<sequence>LAKLGATAERVEERFGKFAEEAGGATEILEAFQVGAGGAASEMDAMLSSSKLLQMGLVDNADEMTTVVEMATRLGDQTADVTSRVEDFALMLANQSIPRLDNFGISSGQVRERIAELMGSVEGMTRETAFMQATMEAGGESLDILGERTEDTAMTFEIMEARMADARVELGKKFAPAAGAVFDLLGGLGDEVFMVGAAFGEFGGALVQAGPLLNAMLPALKGLPGAIKSMNLGLNKSTLLLGGMAAAIPLLVVGVLEINKAIKDYKAKMDAAREAASKWREEIDKEIASGAT</sequence>
<evidence type="ECO:0000256" key="1">
    <source>
        <dbReference type="SAM" id="Coils"/>
    </source>
</evidence>
<keyword evidence="2" id="KW-0812">Transmembrane</keyword>
<keyword evidence="2" id="KW-0472">Membrane</keyword>
<evidence type="ECO:0000256" key="2">
    <source>
        <dbReference type="SAM" id="Phobius"/>
    </source>
</evidence>
<feature type="coiled-coil region" evidence="1">
    <location>
        <begin position="255"/>
        <end position="282"/>
    </location>
</feature>
<keyword evidence="2" id="KW-1133">Transmembrane helix</keyword>